<reference evidence="10 11" key="1">
    <citation type="journal article" date="2013" name="Genome Announc.">
        <title>Complete Genome Sequence of the Probiotic Bifidobacterium thermophilum Strain RBL67.</title>
        <authorList>
            <person name="Jans C."/>
            <person name="Lacroix C."/>
            <person name="Follador R."/>
            <person name="Stevens M.J."/>
        </authorList>
    </citation>
    <scope>NUCLEOTIDE SEQUENCE [LARGE SCALE GENOMIC DNA]</scope>
    <source>
        <strain evidence="10 11">RBL67</strain>
    </source>
</reference>
<dbReference type="GO" id="GO:0008270">
    <property type="term" value="F:zinc ion binding"/>
    <property type="evidence" value="ECO:0007669"/>
    <property type="project" value="InterPro"/>
</dbReference>
<dbReference type="NCBIfam" id="TIGR03178">
    <property type="entry name" value="allantoinase"/>
    <property type="match status" value="1"/>
</dbReference>
<evidence type="ECO:0000313" key="11">
    <source>
        <dbReference type="Proteomes" id="UP000011835"/>
    </source>
</evidence>
<dbReference type="Pfam" id="PF01979">
    <property type="entry name" value="Amidohydro_1"/>
    <property type="match status" value="1"/>
</dbReference>
<evidence type="ECO:0000256" key="4">
    <source>
        <dbReference type="ARBA" id="ARBA00011881"/>
    </source>
</evidence>
<dbReference type="InterPro" id="IPR011059">
    <property type="entry name" value="Metal-dep_hydrolase_composite"/>
</dbReference>
<evidence type="ECO:0000256" key="6">
    <source>
        <dbReference type="ARBA" id="ARBA00022723"/>
    </source>
</evidence>
<dbReference type="InterPro" id="IPR032466">
    <property type="entry name" value="Metal_Hydrolase"/>
</dbReference>
<name>M4RRN8_9BIFI</name>
<dbReference type="InterPro" id="IPR050138">
    <property type="entry name" value="DHOase/Allantoinase_Hydrolase"/>
</dbReference>
<protein>
    <recommendedName>
        <fullName evidence="5">allantoinase</fullName>
        <ecNumber evidence="5">3.5.2.5</ecNumber>
    </recommendedName>
</protein>
<evidence type="ECO:0000256" key="5">
    <source>
        <dbReference type="ARBA" id="ARBA00012863"/>
    </source>
</evidence>
<comment type="pathway">
    <text evidence="2">Nitrogen metabolism; (S)-allantoin degradation; allantoate from (S)-allantoin: step 1/1.</text>
</comment>
<dbReference type="InterPro" id="IPR017593">
    <property type="entry name" value="Allantoinase"/>
</dbReference>
<dbReference type="HOGENOM" id="CLU_015572_4_0_11"/>
<evidence type="ECO:0000256" key="3">
    <source>
        <dbReference type="ARBA" id="ARBA00010368"/>
    </source>
</evidence>
<dbReference type="GO" id="GO:0005737">
    <property type="term" value="C:cytoplasm"/>
    <property type="evidence" value="ECO:0007669"/>
    <property type="project" value="TreeGrafter"/>
</dbReference>
<evidence type="ECO:0000256" key="7">
    <source>
        <dbReference type="ARBA" id="ARBA00022801"/>
    </source>
</evidence>
<evidence type="ECO:0000256" key="1">
    <source>
        <dbReference type="ARBA" id="ARBA00001947"/>
    </source>
</evidence>
<feature type="domain" description="Amidohydrolase-related" evidence="9">
    <location>
        <begin position="65"/>
        <end position="436"/>
    </location>
</feature>
<evidence type="ECO:0000256" key="2">
    <source>
        <dbReference type="ARBA" id="ARBA00004968"/>
    </source>
</evidence>
<comment type="cofactor">
    <cofactor evidence="1">
        <name>Zn(2+)</name>
        <dbReference type="ChEBI" id="CHEBI:29105"/>
    </cofactor>
</comment>
<dbReference type="GO" id="GO:0000256">
    <property type="term" value="P:allantoin catabolic process"/>
    <property type="evidence" value="ECO:0007669"/>
    <property type="project" value="InterPro"/>
</dbReference>
<dbReference type="AlphaFoldDB" id="M4RRN8"/>
<dbReference type="InterPro" id="IPR006680">
    <property type="entry name" value="Amidohydro-rel"/>
</dbReference>
<comment type="subunit">
    <text evidence="4">Homotetramer.</text>
</comment>
<evidence type="ECO:0000259" key="9">
    <source>
        <dbReference type="Pfam" id="PF01979"/>
    </source>
</evidence>
<dbReference type="PANTHER" id="PTHR43668">
    <property type="entry name" value="ALLANTOINASE"/>
    <property type="match status" value="1"/>
</dbReference>
<evidence type="ECO:0000256" key="8">
    <source>
        <dbReference type="ARBA" id="ARBA00022833"/>
    </source>
</evidence>
<dbReference type="SUPFAM" id="SSF51556">
    <property type="entry name" value="Metallo-dependent hydrolases"/>
    <property type="match status" value="1"/>
</dbReference>
<dbReference type="PATRIC" id="fig|1254439.12.peg.903"/>
<dbReference type="eggNOG" id="COG0044">
    <property type="taxonomic scope" value="Bacteria"/>
</dbReference>
<gene>
    <name evidence="10" type="ORF">D805_0910</name>
</gene>
<keyword evidence="8" id="KW-0862">Zinc</keyword>
<dbReference type="GO" id="GO:0050897">
    <property type="term" value="F:cobalt ion binding"/>
    <property type="evidence" value="ECO:0007669"/>
    <property type="project" value="InterPro"/>
</dbReference>
<dbReference type="SUPFAM" id="SSF51338">
    <property type="entry name" value="Composite domain of metallo-dependent hydrolases"/>
    <property type="match status" value="1"/>
</dbReference>
<dbReference type="GO" id="GO:0006145">
    <property type="term" value="P:purine nucleobase catabolic process"/>
    <property type="evidence" value="ECO:0007669"/>
    <property type="project" value="TreeGrafter"/>
</dbReference>
<dbReference type="PANTHER" id="PTHR43668:SF2">
    <property type="entry name" value="ALLANTOINASE"/>
    <property type="match status" value="1"/>
</dbReference>
<dbReference type="KEGG" id="btp:D805_0910"/>
<keyword evidence="11" id="KW-1185">Reference proteome</keyword>
<comment type="similarity">
    <text evidence="3">Belongs to the metallo-dependent hydrolases superfamily. Allantoinase family.</text>
</comment>
<dbReference type="Gene3D" id="3.20.20.140">
    <property type="entry name" value="Metal-dependent hydrolases"/>
    <property type="match status" value="1"/>
</dbReference>
<dbReference type="RefSeq" id="WP_015450435.1">
    <property type="nucleotide sequence ID" value="NC_020546.1"/>
</dbReference>
<dbReference type="GO" id="GO:0004038">
    <property type="term" value="F:allantoinase activity"/>
    <property type="evidence" value="ECO:0007669"/>
    <property type="project" value="UniProtKB-EC"/>
</dbReference>
<keyword evidence="6" id="KW-0479">Metal-binding</keyword>
<sequence>MSGDTTRAEGATAMHDLVIDGTALVAGVEVCSRISVDNGIITGVSRPGVYPVAAREYVRLAPDEVLIPGIVDTHVHINEPGRTHWEGFDCATAAAAAGGVTTVLDMPLNSSPPTLSVRALELKRSCASNKARVQVGFWGGVDASNLGHLHELWEAGVFGFKCFLSPSGVDEYGSLTYTQLRDAMREIAGFGGRLICHAEDPEELSHGAGSVGSSYRSFADSRPASCEARAVTKVIEAVRETGCRTHILHVSSAKTVDVIRRAKAEGLPLTAETCPHYFTLDCDHIPDNATAFKCCPPIRDLDEQDALWQGLVDGTLDFIATDHSPADAAMKSGNLATAWGGVSSLQVGFRAVLTGARRRGLGLADAVRWMSGNTARFAGLADRGAIAEGKRADLAVLRPDAQFTVDAKQLLSRNSISAFDGMTLNGVVTRTFVAGHTPCVRADNLVTRP</sequence>
<keyword evidence="7" id="KW-0378">Hydrolase</keyword>
<dbReference type="EMBL" id="CP004346">
    <property type="protein sequence ID" value="AGH41177.1"/>
    <property type="molecule type" value="Genomic_DNA"/>
</dbReference>
<proteinExistence type="inferred from homology"/>
<dbReference type="EC" id="3.5.2.5" evidence="5"/>
<dbReference type="Proteomes" id="UP000011835">
    <property type="component" value="Chromosome"/>
</dbReference>
<organism evidence="10 11">
    <name type="scientific">Bifidobacterium thermophilum RBL67</name>
    <dbReference type="NCBI Taxonomy" id="1254439"/>
    <lineage>
        <taxon>Bacteria</taxon>
        <taxon>Bacillati</taxon>
        <taxon>Actinomycetota</taxon>
        <taxon>Actinomycetes</taxon>
        <taxon>Bifidobacteriales</taxon>
        <taxon>Bifidobacteriaceae</taxon>
        <taxon>Bifidobacterium</taxon>
    </lineage>
</organism>
<accession>M4RRN8</accession>
<evidence type="ECO:0000313" key="10">
    <source>
        <dbReference type="EMBL" id="AGH41177.1"/>
    </source>
</evidence>